<feature type="compositionally biased region" description="Polar residues" evidence="5">
    <location>
        <begin position="1052"/>
        <end position="1062"/>
    </location>
</feature>
<feature type="compositionally biased region" description="Low complexity" evidence="5">
    <location>
        <begin position="543"/>
        <end position="560"/>
    </location>
</feature>
<feature type="compositionally biased region" description="Low complexity" evidence="5">
    <location>
        <begin position="875"/>
        <end position="890"/>
    </location>
</feature>
<feature type="compositionally biased region" description="Low complexity" evidence="5">
    <location>
        <begin position="1100"/>
        <end position="1122"/>
    </location>
</feature>
<dbReference type="InterPro" id="IPR004181">
    <property type="entry name" value="Znf_MIZ"/>
</dbReference>
<feature type="compositionally biased region" description="Basic and acidic residues" evidence="5">
    <location>
        <begin position="8"/>
        <end position="23"/>
    </location>
</feature>
<feature type="compositionally biased region" description="Basic residues" evidence="5">
    <location>
        <begin position="816"/>
        <end position="826"/>
    </location>
</feature>
<feature type="region of interest" description="Disordered" evidence="5">
    <location>
        <begin position="763"/>
        <end position="916"/>
    </location>
</feature>
<feature type="compositionally biased region" description="Basic residues" evidence="5">
    <location>
        <begin position="584"/>
        <end position="604"/>
    </location>
</feature>
<dbReference type="InterPro" id="IPR013083">
    <property type="entry name" value="Znf_RING/FYVE/PHD"/>
</dbReference>
<feature type="region of interest" description="Disordered" evidence="5">
    <location>
        <begin position="1"/>
        <end position="65"/>
    </location>
</feature>
<feature type="domain" description="SP-RING-type" evidence="6">
    <location>
        <begin position="679"/>
        <end position="762"/>
    </location>
</feature>
<sequence length="1128" mass="130494">MQSPNFENKWKKQDNKTNKDENKNQSNEKSLKNGSFEQSGDLKRRKITVPSSFSPIQNDKKTNNLPKPVLFEETLLKAIPKNQAQPVPKPKVTIPNKISLPQLVPLFDSDSDEETEDMTNEYSSSSEPFEQENKIEPISVGDETGKNQQIKQDLFFYHYLDVRVATRIMRFLYEQPNVIQMGLEVKKGLSHQDLKAPYPLYKGDRVMLCLVHKNRLNDAVQWRFNEAGRQGNKSQNKSSNQLNDINFKQKEKDLKNGKDLKDSNNNQDMINALEYYWRKKQYIQVISLLRDGKILEKDEIRTQVDDDITGMSGFDENEIIQGIKHIRKKESVQSIVAKMFDADNEQQKQSTIARIASQNQSKMRKKSRRLIVWRRRRSKLQKELSHIKRKFDEKESERSSEIEQRKQNKERKKQERKYQQDKEKDKEIKVDIPFSPLASKSIQNNLSQFMTDENEEEEEDQWGWGMDSNQQLNDISLYPDITSSSSTSSSSSSSSSETDFTFTSPTSFHQSLLPTSQASSPSIMQQSVFQSEFIFNNTPFHTPQLSPSLSPSSPSSIISDSDSDSDIDSSQQESQSSSNDKSNSHSHSHSHSKQHSPKQKKKSNPNKQQSHHQTSITPSLSSSSSSSQSSSPSEWSWTYLSSMVSNDDDIGVDDDEYEQGVFDIRMLGDGIKDTDGQDQIDGINQIDKNNLDKKGCPITFTRMHIPGRGVKCTHLACFDLGAFLTQSAPTRDFRCPHCRKYIPPQDLRIDDLFQSLLSRRKKVKKKRSGIQQLNKQANQNNRNQAFSDLYDDEDDDEDDEEDDDGEGDRAIFVPRRERKEKKKKKMMMKDEKIKNKGNDKQKKRKEKKKEKTKEKESQKQEMQKDDNQNEQNDASNGLNSSSSSSSIDNIISHKQERAKRASEREQKRQERKQKTLKTINLLEKQIMHISIGIERMEDIQKEQEEKQRQMNKSEMEEIVDTLYERLFFTTLIEKEGENIVEQLSKQRKQKRERRRKKRRIEWGIEQPTIEQDEDQVQNQDNNGDGLNSDGMNQKGNNESIDLSNEDKKNSSKIENLTSPSLKQTSFSASLKQSSKSNQSKPVIINLDSDEDEEDQDESNSEQVQEQKQLQQQRQGQGYGQQQKECLEY</sequence>
<dbReference type="EMBL" id="SNRW01000756">
    <property type="protein sequence ID" value="KAA6399426.1"/>
    <property type="molecule type" value="Genomic_DNA"/>
</dbReference>
<feature type="region of interest" description="Disordered" evidence="5">
    <location>
        <begin position="110"/>
        <end position="131"/>
    </location>
</feature>
<dbReference type="GO" id="GO:0061665">
    <property type="term" value="F:SUMO ligase activity"/>
    <property type="evidence" value="ECO:0007669"/>
    <property type="project" value="TreeGrafter"/>
</dbReference>
<dbReference type="PANTHER" id="PTHR10782:SF4">
    <property type="entry name" value="TONALLI, ISOFORM E"/>
    <property type="match status" value="1"/>
</dbReference>
<feature type="compositionally biased region" description="Polar residues" evidence="5">
    <location>
        <begin position="1033"/>
        <end position="1042"/>
    </location>
</feature>
<evidence type="ECO:0000313" key="7">
    <source>
        <dbReference type="EMBL" id="KAA6399426.1"/>
    </source>
</evidence>
<protein>
    <recommendedName>
        <fullName evidence="6">SP-RING-type domain-containing protein</fullName>
    </recommendedName>
</protein>
<feature type="compositionally biased region" description="Polar residues" evidence="5">
    <location>
        <begin position="509"/>
        <end position="524"/>
    </location>
</feature>
<feature type="region of interest" description="Disordered" evidence="5">
    <location>
        <begin position="539"/>
        <end position="632"/>
    </location>
</feature>
<feature type="compositionally biased region" description="Basic and acidic residues" evidence="5">
    <location>
        <begin position="384"/>
        <end position="430"/>
    </location>
</feature>
<dbReference type="PANTHER" id="PTHR10782">
    <property type="entry name" value="ZINC FINGER MIZ DOMAIN-CONTAINING PROTEIN"/>
    <property type="match status" value="1"/>
</dbReference>
<dbReference type="CDD" id="cd16650">
    <property type="entry name" value="SP-RING_PIAS-like"/>
    <property type="match status" value="1"/>
</dbReference>
<feature type="compositionally biased region" description="Acidic residues" evidence="5">
    <location>
        <begin position="110"/>
        <end position="119"/>
    </location>
</feature>
<feature type="compositionally biased region" description="Low complexity" evidence="5">
    <location>
        <begin position="1016"/>
        <end position="1032"/>
    </location>
</feature>
<evidence type="ECO:0000259" key="6">
    <source>
        <dbReference type="PROSITE" id="PS51044"/>
    </source>
</evidence>
<feature type="compositionally biased region" description="Acidic residues" evidence="5">
    <location>
        <begin position="452"/>
        <end position="461"/>
    </location>
</feature>
<feature type="compositionally biased region" description="Low complexity" evidence="5">
    <location>
        <begin position="1063"/>
        <end position="1080"/>
    </location>
</feature>
<gene>
    <name evidence="7" type="ORF">EZS28_005045</name>
</gene>
<dbReference type="GO" id="GO:0000785">
    <property type="term" value="C:chromatin"/>
    <property type="evidence" value="ECO:0007669"/>
    <property type="project" value="TreeGrafter"/>
</dbReference>
<feature type="compositionally biased region" description="Low complexity" evidence="5">
    <location>
        <begin position="482"/>
        <end position="508"/>
    </location>
</feature>
<evidence type="ECO:0000256" key="5">
    <source>
        <dbReference type="SAM" id="MobiDB-lite"/>
    </source>
</evidence>
<proteinExistence type="predicted"/>
<feature type="region of interest" description="Disordered" evidence="5">
    <location>
        <begin position="1005"/>
        <end position="1128"/>
    </location>
</feature>
<dbReference type="GO" id="GO:0016925">
    <property type="term" value="P:protein sumoylation"/>
    <property type="evidence" value="ECO:0007669"/>
    <property type="project" value="TreeGrafter"/>
</dbReference>
<keyword evidence="1" id="KW-0479">Metal-binding</keyword>
<feature type="compositionally biased region" description="Acidic residues" evidence="5">
    <location>
        <begin position="1087"/>
        <end position="1099"/>
    </location>
</feature>
<feature type="region of interest" description="Disordered" evidence="5">
    <location>
        <begin position="384"/>
        <end position="435"/>
    </location>
</feature>
<evidence type="ECO:0000256" key="4">
    <source>
        <dbReference type="PROSITE-ProRule" id="PRU00452"/>
    </source>
</evidence>
<dbReference type="AlphaFoldDB" id="A0A5J4WY71"/>
<feature type="compositionally biased region" description="Polar residues" evidence="5">
    <location>
        <begin position="24"/>
        <end position="38"/>
    </location>
</feature>
<keyword evidence="3" id="KW-0862">Zinc</keyword>
<dbReference type="PROSITE" id="PS51044">
    <property type="entry name" value="ZF_SP_RING"/>
    <property type="match status" value="1"/>
</dbReference>
<feature type="compositionally biased region" description="Low complexity" evidence="5">
    <location>
        <begin position="771"/>
        <end position="784"/>
    </location>
</feature>
<evidence type="ECO:0000256" key="2">
    <source>
        <dbReference type="ARBA" id="ARBA00022771"/>
    </source>
</evidence>
<reference evidence="7 8" key="1">
    <citation type="submission" date="2019-03" db="EMBL/GenBank/DDBJ databases">
        <title>Single cell metagenomics reveals metabolic interactions within the superorganism composed of flagellate Streblomastix strix and complex community of Bacteroidetes bacteria on its surface.</title>
        <authorList>
            <person name="Treitli S.C."/>
            <person name="Kolisko M."/>
            <person name="Husnik F."/>
            <person name="Keeling P."/>
            <person name="Hampl V."/>
        </authorList>
    </citation>
    <scope>NUCLEOTIDE SEQUENCE [LARGE SCALE GENOMIC DNA]</scope>
    <source>
        <strain evidence="7">ST1C</strain>
    </source>
</reference>
<feature type="compositionally biased region" description="Basic and acidic residues" evidence="5">
    <location>
        <begin position="891"/>
        <end position="908"/>
    </location>
</feature>
<comment type="caution">
    <text evidence="7">The sequence shown here is derived from an EMBL/GenBank/DDBJ whole genome shotgun (WGS) entry which is preliminary data.</text>
</comment>
<dbReference type="GO" id="GO:0008270">
    <property type="term" value="F:zinc ion binding"/>
    <property type="evidence" value="ECO:0007669"/>
    <property type="project" value="UniProtKB-KW"/>
</dbReference>
<evidence type="ECO:0000256" key="3">
    <source>
        <dbReference type="ARBA" id="ARBA00022833"/>
    </source>
</evidence>
<dbReference type="Gene3D" id="3.30.40.10">
    <property type="entry name" value="Zinc/RING finger domain, C3HC4 (zinc finger)"/>
    <property type="match status" value="1"/>
</dbReference>
<feature type="compositionally biased region" description="Basic and acidic residues" evidence="5">
    <location>
        <begin position="827"/>
        <end position="840"/>
    </location>
</feature>
<feature type="compositionally biased region" description="Low complexity" evidence="5">
    <location>
        <begin position="615"/>
        <end position="632"/>
    </location>
</feature>
<name>A0A5J4WY71_9EUKA</name>
<evidence type="ECO:0000313" key="8">
    <source>
        <dbReference type="Proteomes" id="UP000324800"/>
    </source>
</evidence>
<feature type="compositionally biased region" description="Basic and acidic residues" evidence="5">
    <location>
        <begin position="849"/>
        <end position="867"/>
    </location>
</feature>
<organism evidence="7 8">
    <name type="scientific">Streblomastix strix</name>
    <dbReference type="NCBI Taxonomy" id="222440"/>
    <lineage>
        <taxon>Eukaryota</taxon>
        <taxon>Metamonada</taxon>
        <taxon>Preaxostyla</taxon>
        <taxon>Oxymonadida</taxon>
        <taxon>Streblomastigidae</taxon>
        <taxon>Streblomastix</taxon>
    </lineage>
</organism>
<evidence type="ECO:0000256" key="1">
    <source>
        <dbReference type="ARBA" id="ARBA00022723"/>
    </source>
</evidence>
<feature type="compositionally biased region" description="Acidic residues" evidence="5">
    <location>
        <begin position="789"/>
        <end position="806"/>
    </location>
</feature>
<feature type="compositionally biased region" description="Low complexity" evidence="5">
    <location>
        <begin position="568"/>
        <end position="581"/>
    </location>
</feature>
<keyword evidence="2 4" id="KW-0863">Zinc-finger</keyword>
<dbReference type="OrthoDB" id="27975at2759"/>
<dbReference type="Pfam" id="PF02891">
    <property type="entry name" value="zf-MIZ"/>
    <property type="match status" value="1"/>
</dbReference>
<feature type="region of interest" description="Disordered" evidence="5">
    <location>
        <begin position="451"/>
        <end position="524"/>
    </location>
</feature>
<accession>A0A5J4WY71</accession>
<dbReference type="Proteomes" id="UP000324800">
    <property type="component" value="Unassembled WGS sequence"/>
</dbReference>